<reference evidence="2" key="2">
    <citation type="journal article" date="2015" name="Fish Shellfish Immunol.">
        <title>Early steps in the European eel (Anguilla anguilla)-Vibrio vulnificus interaction in the gills: Role of the RtxA13 toxin.</title>
        <authorList>
            <person name="Callol A."/>
            <person name="Pajuelo D."/>
            <person name="Ebbesson L."/>
            <person name="Teles M."/>
            <person name="MacKenzie S."/>
            <person name="Amaro C."/>
        </authorList>
    </citation>
    <scope>NUCLEOTIDE SEQUENCE</scope>
</reference>
<name>A0A0E9Q0W1_ANGAN</name>
<dbReference type="EMBL" id="GBXM01098051">
    <property type="protein sequence ID" value="JAH10526.1"/>
    <property type="molecule type" value="Transcribed_RNA"/>
</dbReference>
<evidence type="ECO:0000313" key="2">
    <source>
        <dbReference type="EMBL" id="JAH10526.1"/>
    </source>
</evidence>
<accession>A0A0E9Q0W1</accession>
<evidence type="ECO:0000256" key="1">
    <source>
        <dbReference type="SAM" id="MobiDB-lite"/>
    </source>
</evidence>
<sequence length="47" mass="5230">MADSDTDENSGLPEKDLNGATVRLRSSRSGKMLHLTRRMNIVKFSHG</sequence>
<feature type="region of interest" description="Disordered" evidence="1">
    <location>
        <begin position="1"/>
        <end position="29"/>
    </location>
</feature>
<protein>
    <submittedName>
        <fullName evidence="2">Uncharacterized protein</fullName>
    </submittedName>
</protein>
<dbReference type="AlphaFoldDB" id="A0A0E9Q0W1"/>
<organism evidence="2">
    <name type="scientific">Anguilla anguilla</name>
    <name type="common">European freshwater eel</name>
    <name type="synonym">Muraena anguilla</name>
    <dbReference type="NCBI Taxonomy" id="7936"/>
    <lineage>
        <taxon>Eukaryota</taxon>
        <taxon>Metazoa</taxon>
        <taxon>Chordata</taxon>
        <taxon>Craniata</taxon>
        <taxon>Vertebrata</taxon>
        <taxon>Euteleostomi</taxon>
        <taxon>Actinopterygii</taxon>
        <taxon>Neopterygii</taxon>
        <taxon>Teleostei</taxon>
        <taxon>Anguilliformes</taxon>
        <taxon>Anguillidae</taxon>
        <taxon>Anguilla</taxon>
    </lineage>
</organism>
<proteinExistence type="predicted"/>
<reference evidence="2" key="1">
    <citation type="submission" date="2014-11" db="EMBL/GenBank/DDBJ databases">
        <authorList>
            <person name="Amaro Gonzalez C."/>
        </authorList>
    </citation>
    <scope>NUCLEOTIDE SEQUENCE</scope>
</reference>